<evidence type="ECO:0000313" key="2">
    <source>
        <dbReference type="Proteomes" id="UP000549250"/>
    </source>
</evidence>
<dbReference type="EMBL" id="JACHXI010000002">
    <property type="protein sequence ID" value="MBB3102389.1"/>
    <property type="molecule type" value="Genomic_DNA"/>
</dbReference>
<keyword evidence="2" id="KW-1185">Reference proteome</keyword>
<dbReference type="Proteomes" id="UP000549250">
    <property type="component" value="Unassembled WGS sequence"/>
</dbReference>
<gene>
    <name evidence="1" type="ORF">FHR87_000762</name>
</gene>
<organism evidence="1 2">
    <name type="scientific">Azomonas macrocytogenes</name>
    <name type="common">Azotobacter macrocytogenes</name>
    <dbReference type="NCBI Taxonomy" id="69962"/>
    <lineage>
        <taxon>Bacteria</taxon>
        <taxon>Pseudomonadati</taxon>
        <taxon>Pseudomonadota</taxon>
        <taxon>Gammaproteobacteria</taxon>
        <taxon>Pseudomonadales</taxon>
        <taxon>Pseudomonadaceae</taxon>
        <taxon>Azomonas</taxon>
    </lineage>
</organism>
<name>A0A839T080_AZOMA</name>
<dbReference type="AlphaFoldDB" id="A0A839T080"/>
<proteinExistence type="predicted"/>
<sequence length="61" mass="6919">MDILVRPLVSSYKTSWQVLIGRHRVTFRNEKEATEFVAALEKRLSAEHVLPQTALRNLAAG</sequence>
<evidence type="ECO:0000313" key="1">
    <source>
        <dbReference type="EMBL" id="MBB3102389.1"/>
    </source>
</evidence>
<reference evidence="1 2" key="1">
    <citation type="submission" date="2020-08" db="EMBL/GenBank/DDBJ databases">
        <title>Genomic Encyclopedia of Type Strains, Phase III (KMG-III): the genomes of soil and plant-associated and newly described type strains.</title>
        <authorList>
            <person name="Whitman W."/>
        </authorList>
    </citation>
    <scope>NUCLEOTIDE SEQUENCE [LARGE SCALE GENOMIC DNA]</scope>
    <source>
        <strain evidence="1 2">CECT 4462</strain>
    </source>
</reference>
<accession>A0A839T080</accession>
<comment type="caution">
    <text evidence="1">The sequence shown here is derived from an EMBL/GenBank/DDBJ whole genome shotgun (WGS) entry which is preliminary data.</text>
</comment>
<protein>
    <submittedName>
        <fullName evidence="1">Uncharacterized protein</fullName>
    </submittedName>
</protein>
<dbReference type="RefSeq" id="WP_183165377.1">
    <property type="nucleotide sequence ID" value="NZ_JACHXI010000002.1"/>
</dbReference>